<name>A0A813Z5S8_9BILA</name>
<sequence>MVSILSLIISWSIIGIVVDSHRINTEYSHRGAAQPTKSLRRPIYSSCWQYQEGHTQTHARARSITRRRNVAHVLCYASGSFLCCQACVEPPTRHRHAVDGYRLCLLSQSLLVRSESHTTEVRSILRCLPSFHTTYVPEATYLNERYNR</sequence>
<dbReference type="AlphaFoldDB" id="A0A813Z5S8"/>
<evidence type="ECO:0000313" key="3">
    <source>
        <dbReference type="Proteomes" id="UP000663882"/>
    </source>
</evidence>
<gene>
    <name evidence="2" type="ORF">RFH988_LOCUS8644</name>
</gene>
<protein>
    <recommendedName>
        <fullName evidence="4">Secreted protein</fullName>
    </recommendedName>
</protein>
<feature type="chain" id="PRO_5032292786" description="Secreted protein" evidence="1">
    <location>
        <begin position="21"/>
        <end position="148"/>
    </location>
</feature>
<accession>A0A813Z5S8</accession>
<organism evidence="2 3">
    <name type="scientific">Rotaria sordida</name>
    <dbReference type="NCBI Taxonomy" id="392033"/>
    <lineage>
        <taxon>Eukaryota</taxon>
        <taxon>Metazoa</taxon>
        <taxon>Spiralia</taxon>
        <taxon>Gnathifera</taxon>
        <taxon>Rotifera</taxon>
        <taxon>Eurotatoria</taxon>
        <taxon>Bdelloidea</taxon>
        <taxon>Philodinida</taxon>
        <taxon>Philodinidae</taxon>
        <taxon>Rotaria</taxon>
    </lineage>
</organism>
<dbReference type="Proteomes" id="UP000663882">
    <property type="component" value="Unassembled WGS sequence"/>
</dbReference>
<evidence type="ECO:0008006" key="4">
    <source>
        <dbReference type="Google" id="ProtNLM"/>
    </source>
</evidence>
<evidence type="ECO:0000313" key="2">
    <source>
        <dbReference type="EMBL" id="CAF0894187.1"/>
    </source>
</evidence>
<keyword evidence="1" id="KW-0732">Signal</keyword>
<dbReference type="EMBL" id="CAJNOO010000296">
    <property type="protein sequence ID" value="CAF0894187.1"/>
    <property type="molecule type" value="Genomic_DNA"/>
</dbReference>
<feature type="signal peptide" evidence="1">
    <location>
        <begin position="1"/>
        <end position="20"/>
    </location>
</feature>
<evidence type="ECO:0000256" key="1">
    <source>
        <dbReference type="SAM" id="SignalP"/>
    </source>
</evidence>
<reference evidence="2" key="1">
    <citation type="submission" date="2021-02" db="EMBL/GenBank/DDBJ databases">
        <authorList>
            <person name="Nowell W R."/>
        </authorList>
    </citation>
    <scope>NUCLEOTIDE SEQUENCE</scope>
</reference>
<proteinExistence type="predicted"/>
<comment type="caution">
    <text evidence="2">The sequence shown here is derived from an EMBL/GenBank/DDBJ whole genome shotgun (WGS) entry which is preliminary data.</text>
</comment>